<dbReference type="EMBL" id="BMFU01000003">
    <property type="protein sequence ID" value="GGH55002.1"/>
    <property type="molecule type" value="Genomic_DNA"/>
</dbReference>
<comment type="caution">
    <text evidence="1">The sequence shown here is derived from an EMBL/GenBank/DDBJ whole genome shotgun (WGS) entry which is preliminary data.</text>
</comment>
<reference evidence="2" key="1">
    <citation type="journal article" date="2019" name="Int. J. Syst. Evol. Microbiol.">
        <title>The Global Catalogue of Microorganisms (GCM) 10K type strain sequencing project: providing services to taxonomists for standard genome sequencing and annotation.</title>
        <authorList>
            <consortium name="The Broad Institute Genomics Platform"/>
            <consortium name="The Broad Institute Genome Sequencing Center for Infectious Disease"/>
            <person name="Wu L."/>
            <person name="Ma J."/>
        </authorList>
    </citation>
    <scope>NUCLEOTIDE SEQUENCE [LARGE SCALE GENOMIC DNA]</scope>
    <source>
        <strain evidence="2">CGMCC 1.12770</strain>
    </source>
</reference>
<protein>
    <submittedName>
        <fullName evidence="1">Uncharacterized protein</fullName>
    </submittedName>
</protein>
<evidence type="ECO:0000313" key="1">
    <source>
        <dbReference type="EMBL" id="GGH55002.1"/>
    </source>
</evidence>
<keyword evidence="2" id="KW-1185">Reference proteome</keyword>
<evidence type="ECO:0000313" key="2">
    <source>
        <dbReference type="Proteomes" id="UP000652153"/>
    </source>
</evidence>
<gene>
    <name evidence="1" type="ORF">GCM10008014_24230</name>
</gene>
<sequence>MNGHSACGNLEADEEIQKYIKTKMTTTKKKRKKAKKKRIKRKRIITGGFCEYDESF</sequence>
<proteinExistence type="predicted"/>
<organism evidence="1 2">
    <name type="scientific">Paenibacillus silvae</name>
    <dbReference type="NCBI Taxonomy" id="1325358"/>
    <lineage>
        <taxon>Bacteria</taxon>
        <taxon>Bacillati</taxon>
        <taxon>Bacillota</taxon>
        <taxon>Bacilli</taxon>
        <taxon>Bacillales</taxon>
        <taxon>Paenibacillaceae</taxon>
        <taxon>Paenibacillus</taxon>
    </lineage>
</organism>
<dbReference type="Proteomes" id="UP000652153">
    <property type="component" value="Unassembled WGS sequence"/>
</dbReference>
<name>A0ABQ1ZAB5_9BACL</name>
<accession>A0ABQ1ZAB5</accession>